<evidence type="ECO:0000313" key="3">
    <source>
        <dbReference type="Proteomes" id="UP000291949"/>
    </source>
</evidence>
<dbReference type="AlphaFoldDB" id="A0A7Z7YT25"/>
<keyword evidence="1" id="KW-0175">Coiled coil</keyword>
<accession>A0A7Z7YT25</accession>
<feature type="non-terminal residue" evidence="2">
    <location>
        <position position="1"/>
    </location>
</feature>
<dbReference type="EMBL" id="SCHC01000155">
    <property type="protein sequence ID" value="TBW74128.1"/>
    <property type="molecule type" value="Genomic_DNA"/>
</dbReference>
<name>A0A7Z7YT25_STACP</name>
<protein>
    <submittedName>
        <fullName evidence="2">Chromosome segregation protein SMC</fullName>
    </submittedName>
</protein>
<comment type="caution">
    <text evidence="2">The sequence shown here is derived from an EMBL/GenBank/DDBJ whole genome shotgun (WGS) entry which is preliminary data.</text>
</comment>
<evidence type="ECO:0000256" key="1">
    <source>
        <dbReference type="SAM" id="Coils"/>
    </source>
</evidence>
<proteinExistence type="predicted"/>
<dbReference type="Proteomes" id="UP000291949">
    <property type="component" value="Unassembled WGS sequence"/>
</dbReference>
<gene>
    <name evidence="2" type="ORF">EQ811_13220</name>
</gene>
<organism evidence="2 3">
    <name type="scientific">Staphylococcus capitis</name>
    <dbReference type="NCBI Taxonomy" id="29388"/>
    <lineage>
        <taxon>Bacteria</taxon>
        <taxon>Bacillati</taxon>
        <taxon>Bacillota</taxon>
        <taxon>Bacilli</taxon>
        <taxon>Bacillales</taxon>
        <taxon>Staphylococcaceae</taxon>
        <taxon>Staphylococcus</taxon>
    </lineage>
</organism>
<feature type="coiled-coil region" evidence="1">
    <location>
        <begin position="23"/>
        <end position="120"/>
    </location>
</feature>
<sequence length="194" mass="22728">LTKEDKASTTQTQQTLNQKRSDLAVIKERIQTQRDALERLTQQRAQTTKEMANVADKIKLFNSDEMMGKDAFEKLKEQIQQQEHVRQNLNQQLSEIKQQRKDLNEKIEINESQLQKCHQDILSIENHYQDIKAKQSKLDVLINHAIDHLNDTYQLTVERARMEYDSDETIDNLRKKVKLTKMSIDELGPVNLNA</sequence>
<feature type="non-terminal residue" evidence="2">
    <location>
        <position position="194"/>
    </location>
</feature>
<reference evidence="2 3" key="1">
    <citation type="journal article" date="2019" name="Sci. Transl. Med.">
        <title>Quorum sensing between bacterial species on the skin protects against epidermal injury in atopic dermatitis.</title>
        <authorList>
            <person name="Williams M.R."/>
        </authorList>
    </citation>
    <scope>NUCLEOTIDE SEQUENCE [LARGE SCALE GENOMIC DNA]</scope>
    <source>
        <strain evidence="2 3">H8</strain>
    </source>
</reference>
<evidence type="ECO:0000313" key="2">
    <source>
        <dbReference type="EMBL" id="TBW74128.1"/>
    </source>
</evidence>